<dbReference type="EMBL" id="LAZR01018555">
    <property type="protein sequence ID" value="KKL95954.1"/>
    <property type="molecule type" value="Genomic_DNA"/>
</dbReference>
<comment type="caution">
    <text evidence="1">The sequence shown here is derived from an EMBL/GenBank/DDBJ whole genome shotgun (WGS) entry which is preliminary data.</text>
</comment>
<evidence type="ECO:0000313" key="1">
    <source>
        <dbReference type="EMBL" id="KKL95954.1"/>
    </source>
</evidence>
<organism evidence="1">
    <name type="scientific">marine sediment metagenome</name>
    <dbReference type="NCBI Taxonomy" id="412755"/>
    <lineage>
        <taxon>unclassified sequences</taxon>
        <taxon>metagenomes</taxon>
        <taxon>ecological metagenomes</taxon>
    </lineage>
</organism>
<sequence>MQNGWFIVHCTIPMYGARHKPAVSQCEYDPTVRRAIPHGNQTQLEIAMNKLQPMAADEQATLKTEAKSHLVTVTFSVKPNGEKGTARYNLTQVFDFEGVKNEEVLILAVRSLRIDVQSTWRKAKDKMNADVWQDRKWSVRDMLDQTRQKADPVTKAVSNDHKMTAAERKAHLELLTAMVEEDEAE</sequence>
<gene>
    <name evidence="1" type="ORF">LCGC14_1849390</name>
</gene>
<accession>A0A0F9GAS5</accession>
<protein>
    <submittedName>
        <fullName evidence="1">Uncharacterized protein</fullName>
    </submittedName>
</protein>
<name>A0A0F9GAS5_9ZZZZ</name>
<proteinExistence type="predicted"/>
<reference evidence="1" key="1">
    <citation type="journal article" date="2015" name="Nature">
        <title>Complex archaea that bridge the gap between prokaryotes and eukaryotes.</title>
        <authorList>
            <person name="Spang A."/>
            <person name="Saw J.H."/>
            <person name="Jorgensen S.L."/>
            <person name="Zaremba-Niedzwiedzka K."/>
            <person name="Martijn J."/>
            <person name="Lind A.E."/>
            <person name="van Eijk R."/>
            <person name="Schleper C."/>
            <person name="Guy L."/>
            <person name="Ettema T.J."/>
        </authorList>
    </citation>
    <scope>NUCLEOTIDE SEQUENCE</scope>
</reference>
<dbReference type="AlphaFoldDB" id="A0A0F9GAS5"/>